<dbReference type="OrthoDB" id="1776524at2"/>
<organism evidence="7 8">
    <name type="scientific">Paramagnetospirillum kuznetsovii</name>
    <dbReference type="NCBI Taxonomy" id="2053833"/>
    <lineage>
        <taxon>Bacteria</taxon>
        <taxon>Pseudomonadati</taxon>
        <taxon>Pseudomonadota</taxon>
        <taxon>Alphaproteobacteria</taxon>
        <taxon>Rhodospirillales</taxon>
        <taxon>Magnetospirillaceae</taxon>
        <taxon>Paramagnetospirillum</taxon>
    </lineage>
</organism>
<keyword evidence="8" id="KW-1185">Reference proteome</keyword>
<gene>
    <name evidence="7" type="ORF">CU669_05455</name>
</gene>
<feature type="domain" description="Filamentous haemagglutinin FhaB/tRNA nuclease CdiA-like TPS" evidence="6">
    <location>
        <begin position="27"/>
        <end position="139"/>
    </location>
</feature>
<evidence type="ECO:0000259" key="6">
    <source>
        <dbReference type="SMART" id="SM00912"/>
    </source>
</evidence>
<dbReference type="PANTHER" id="PTHR12338">
    <property type="entry name" value="AUTOTRANSPORTER"/>
    <property type="match status" value="1"/>
</dbReference>
<dbReference type="InterPro" id="IPR012334">
    <property type="entry name" value="Pectin_lyas_fold"/>
</dbReference>
<feature type="region of interest" description="Disordered" evidence="4">
    <location>
        <begin position="584"/>
        <end position="740"/>
    </location>
</feature>
<protein>
    <recommendedName>
        <fullName evidence="6">Filamentous haemagglutinin FhaB/tRNA nuclease CdiA-like TPS domain-containing protein</fullName>
    </recommendedName>
</protein>
<comment type="subcellular location">
    <subcellularLocation>
        <location evidence="1">Secreted</location>
    </subcellularLocation>
</comment>
<name>A0A364P139_9PROT</name>
<feature type="signal peptide" evidence="5">
    <location>
        <begin position="1"/>
        <end position="29"/>
    </location>
</feature>
<comment type="caution">
    <text evidence="7">The sequence shown here is derived from an EMBL/GenBank/DDBJ whole genome shotgun (WGS) entry which is preliminary data.</text>
</comment>
<evidence type="ECO:0000313" key="7">
    <source>
        <dbReference type="EMBL" id="RAU22835.1"/>
    </source>
</evidence>
<feature type="compositionally biased region" description="Gly residues" evidence="4">
    <location>
        <begin position="626"/>
        <end position="652"/>
    </location>
</feature>
<evidence type="ECO:0000313" key="8">
    <source>
        <dbReference type="Proteomes" id="UP000251075"/>
    </source>
</evidence>
<dbReference type="RefSeq" id="WP_112142818.1">
    <property type="nucleotide sequence ID" value="NZ_PGTO01000003.1"/>
</dbReference>
<sequence>MNALLVFGRRPLLLSSTILAMVPALVAEAAPQNGSVVSGQATITQSGNTLNIIQQSSKLVINWNSFSIGAGEIVRITQPNAQASILNRVIGGSMSSLNGQLLANGIVFIVNPNGIQIGSSGRISVGSFVATTSSIANADFLAARYAFSAPTANGAVSNAGVISAAPTGTVILAAVQVENSGQISAPQGAAALGAAKTFNVDVNGDGLLRYQVGEAAVGAVATNSGLIKVAGGQVLIAARSIDAVTRDVINVGGLVEANSVSAKNGEIVFDGGATGIVSVTGQVQAVGANSGETGGTVKVLGQTVGIMDGARIDASGATGGGTILAGGNWHGEGPESNSSVTYLAPTATLVADATDRGNGGQVVVWSDGTTRAYGFVSVRGGAGGGDGGAVEVSGKSYLAFEGSVDRTASSGRSGSLLLDPLDFDITHGAAGGSPVNMAGNPLTPNVGGPASSITDGKIVALLGGGAVSLSTSAGGNITMMNTVAINTGATNSLTINSGGNFTGQNGSSITTGGAVSISAGNASVLNYSTATTAGGNISLSGGDVSLGGGGAPTINSTGGNISVTATRTVINNGAVLTAGAGTVTLNNPAGGGSPPGASRPPPPPPPPPPGSVAPGPQGMGAPPPGGVGAGDVLGGAGPGGGAPGQGPGGGDALAGEASESAFGPPGEPGAQGAEQGGRPGGPPQPGGGRDGPRKEPAAKPAVAQVIPGLLQREVPAAPAGNQDIPGVSQRYSSFGNPALW</sequence>
<reference evidence="7 8" key="1">
    <citation type="submission" date="2017-11" db="EMBL/GenBank/DDBJ databases">
        <title>Draft genome sequence of magnetotactic bacterium Magnetospirillum kuznetsovii LBB-42.</title>
        <authorList>
            <person name="Grouzdev D.S."/>
            <person name="Rysina M.S."/>
            <person name="Baslerov R.V."/>
            <person name="Koziaeva V."/>
        </authorList>
    </citation>
    <scope>NUCLEOTIDE SEQUENCE [LARGE SCALE GENOMIC DNA]</scope>
    <source>
        <strain evidence="7 8">LBB-42</strain>
    </source>
</reference>
<dbReference type="NCBIfam" id="TIGR01901">
    <property type="entry name" value="adhes_NPXG"/>
    <property type="match status" value="1"/>
</dbReference>
<dbReference type="Proteomes" id="UP000251075">
    <property type="component" value="Unassembled WGS sequence"/>
</dbReference>
<dbReference type="SUPFAM" id="SSF51126">
    <property type="entry name" value="Pectin lyase-like"/>
    <property type="match status" value="1"/>
</dbReference>
<dbReference type="Gene3D" id="2.160.20.10">
    <property type="entry name" value="Single-stranded right-handed beta-helix, Pectin lyase-like"/>
    <property type="match status" value="1"/>
</dbReference>
<dbReference type="Pfam" id="PF05860">
    <property type="entry name" value="TPS"/>
    <property type="match status" value="1"/>
</dbReference>
<dbReference type="GO" id="GO:0005576">
    <property type="term" value="C:extracellular region"/>
    <property type="evidence" value="ECO:0007669"/>
    <property type="project" value="UniProtKB-SubCell"/>
</dbReference>
<proteinExistence type="predicted"/>
<keyword evidence="2" id="KW-0964">Secreted</keyword>
<feature type="chain" id="PRO_5016884553" description="Filamentous haemagglutinin FhaB/tRNA nuclease CdiA-like TPS domain-containing protein" evidence="5">
    <location>
        <begin position="30"/>
        <end position="740"/>
    </location>
</feature>
<feature type="compositionally biased region" description="Pro residues" evidence="4">
    <location>
        <begin position="597"/>
        <end position="611"/>
    </location>
</feature>
<evidence type="ECO:0000256" key="1">
    <source>
        <dbReference type="ARBA" id="ARBA00004613"/>
    </source>
</evidence>
<dbReference type="SMART" id="SM00912">
    <property type="entry name" value="Haemagg_act"/>
    <property type="match status" value="1"/>
</dbReference>
<dbReference type="InterPro" id="IPR008638">
    <property type="entry name" value="FhaB/CdiA-like_TPS"/>
</dbReference>
<evidence type="ECO:0000256" key="3">
    <source>
        <dbReference type="ARBA" id="ARBA00022729"/>
    </source>
</evidence>
<accession>A0A364P139</accession>
<dbReference type="EMBL" id="PGTO01000003">
    <property type="protein sequence ID" value="RAU22835.1"/>
    <property type="molecule type" value="Genomic_DNA"/>
</dbReference>
<dbReference type="InterPro" id="IPR050909">
    <property type="entry name" value="Bact_Autotransporter_VF"/>
</dbReference>
<evidence type="ECO:0000256" key="5">
    <source>
        <dbReference type="SAM" id="SignalP"/>
    </source>
</evidence>
<dbReference type="AlphaFoldDB" id="A0A364P139"/>
<feature type="compositionally biased region" description="Polar residues" evidence="4">
    <location>
        <begin position="729"/>
        <end position="740"/>
    </location>
</feature>
<evidence type="ECO:0000256" key="4">
    <source>
        <dbReference type="SAM" id="MobiDB-lite"/>
    </source>
</evidence>
<keyword evidence="3 5" id="KW-0732">Signal</keyword>
<evidence type="ECO:0000256" key="2">
    <source>
        <dbReference type="ARBA" id="ARBA00022525"/>
    </source>
</evidence>
<dbReference type="InterPro" id="IPR011050">
    <property type="entry name" value="Pectin_lyase_fold/virulence"/>
</dbReference>
<dbReference type="PANTHER" id="PTHR12338:SF8">
    <property type="entry name" value="HEME_HEMOPEXIN-BINDING PROTEIN"/>
    <property type="match status" value="1"/>
</dbReference>